<reference evidence="1" key="1">
    <citation type="submission" date="2020-07" db="EMBL/GenBank/DDBJ databases">
        <title>The High-quality genome of the commercially important snow crab, Chionoecetes opilio.</title>
        <authorList>
            <person name="Jeong J.-H."/>
            <person name="Ryu S."/>
        </authorList>
    </citation>
    <scope>NUCLEOTIDE SEQUENCE</scope>
    <source>
        <strain evidence="1">MADBK_172401_WGS</strain>
        <tissue evidence="1">Digestive gland</tissue>
    </source>
</reference>
<evidence type="ECO:0000313" key="2">
    <source>
        <dbReference type="Proteomes" id="UP000770661"/>
    </source>
</evidence>
<dbReference type="AlphaFoldDB" id="A0A8J4YIW9"/>
<sequence>MDPSIDVVTLIFDRYDREQSIKSTERHRRGMMDSGFNYQIQGNRDVPNYRNFLKTSTNKASLASFICQYICDNGQDLLPADKSVVLAGGFEDGEGVKVLNEVGVSSLEGLYSTQEEADTRLVLHAIMLSRDHPRIIIRCDDTDVLVLLVYYWSRGALADEVYACWALREIRLKGTIHTCSPYQYQTRQSSMQVITSRACSVRM</sequence>
<proteinExistence type="predicted"/>
<name>A0A8J4YIW9_CHIOP</name>
<dbReference type="Proteomes" id="UP000770661">
    <property type="component" value="Unassembled WGS sequence"/>
</dbReference>
<accession>A0A8J4YIW9</accession>
<keyword evidence="2" id="KW-1185">Reference proteome</keyword>
<comment type="caution">
    <text evidence="1">The sequence shown here is derived from an EMBL/GenBank/DDBJ whole genome shotgun (WGS) entry which is preliminary data.</text>
</comment>
<organism evidence="1 2">
    <name type="scientific">Chionoecetes opilio</name>
    <name type="common">Atlantic snow crab</name>
    <name type="synonym">Cancer opilio</name>
    <dbReference type="NCBI Taxonomy" id="41210"/>
    <lineage>
        <taxon>Eukaryota</taxon>
        <taxon>Metazoa</taxon>
        <taxon>Ecdysozoa</taxon>
        <taxon>Arthropoda</taxon>
        <taxon>Crustacea</taxon>
        <taxon>Multicrustacea</taxon>
        <taxon>Malacostraca</taxon>
        <taxon>Eumalacostraca</taxon>
        <taxon>Eucarida</taxon>
        <taxon>Decapoda</taxon>
        <taxon>Pleocyemata</taxon>
        <taxon>Brachyura</taxon>
        <taxon>Eubrachyura</taxon>
        <taxon>Majoidea</taxon>
        <taxon>Majidae</taxon>
        <taxon>Chionoecetes</taxon>
    </lineage>
</organism>
<evidence type="ECO:0000313" key="1">
    <source>
        <dbReference type="EMBL" id="KAG0724271.1"/>
    </source>
</evidence>
<gene>
    <name evidence="1" type="ORF">GWK47_040927</name>
</gene>
<dbReference type="OrthoDB" id="6777756at2759"/>
<protein>
    <submittedName>
        <fullName evidence="1">Uncharacterized protein</fullName>
    </submittedName>
</protein>
<dbReference type="EMBL" id="JACEEZ010007129">
    <property type="protein sequence ID" value="KAG0724271.1"/>
    <property type="molecule type" value="Genomic_DNA"/>
</dbReference>